<organism evidence="7">
    <name type="scientific">Spirodela intermedia</name>
    <name type="common">Intermediate duckweed</name>
    <dbReference type="NCBI Taxonomy" id="51605"/>
    <lineage>
        <taxon>Eukaryota</taxon>
        <taxon>Viridiplantae</taxon>
        <taxon>Streptophyta</taxon>
        <taxon>Embryophyta</taxon>
        <taxon>Tracheophyta</taxon>
        <taxon>Spermatophyta</taxon>
        <taxon>Magnoliopsida</taxon>
        <taxon>Liliopsida</taxon>
        <taxon>Araceae</taxon>
        <taxon>Lemnoideae</taxon>
        <taxon>Spirodela</taxon>
    </lineage>
</organism>
<feature type="chain" id="PRO_5029446403" evidence="6">
    <location>
        <begin position="16"/>
        <end position="321"/>
    </location>
</feature>
<dbReference type="EMBL" id="LR743591">
    <property type="protein sequence ID" value="CAA2619179.1"/>
    <property type="molecule type" value="Genomic_DNA"/>
</dbReference>
<dbReference type="SUPFAM" id="SSF52058">
    <property type="entry name" value="L domain-like"/>
    <property type="match status" value="1"/>
</dbReference>
<keyword evidence="4" id="KW-0677">Repeat</keyword>
<evidence type="ECO:0000256" key="4">
    <source>
        <dbReference type="ARBA" id="ARBA00022737"/>
    </source>
</evidence>
<reference evidence="7 8" key="1">
    <citation type="submission" date="2019-12" db="EMBL/GenBank/DDBJ databases">
        <authorList>
            <person name="Scholz U."/>
            <person name="Mascher M."/>
            <person name="Fiebig A."/>
        </authorList>
    </citation>
    <scope>NUCLEOTIDE SEQUENCE</scope>
</reference>
<dbReference type="InterPro" id="IPR032675">
    <property type="entry name" value="LRR_dom_sf"/>
</dbReference>
<comment type="subcellular location">
    <subcellularLocation>
        <location evidence="1">Secreted</location>
    </subcellularLocation>
</comment>
<evidence type="ECO:0000313" key="7">
    <source>
        <dbReference type="EMBL" id="CAA2619179.1"/>
    </source>
</evidence>
<dbReference type="Proteomes" id="UP001189122">
    <property type="component" value="Unassembled WGS sequence"/>
</dbReference>
<dbReference type="Gene3D" id="3.80.10.10">
    <property type="entry name" value="Ribonuclease Inhibitor"/>
    <property type="match status" value="1"/>
</dbReference>
<protein>
    <submittedName>
        <fullName evidence="7">Uncharacterized protein</fullName>
    </submittedName>
</protein>
<evidence type="ECO:0000256" key="2">
    <source>
        <dbReference type="ARBA" id="ARBA00022525"/>
    </source>
</evidence>
<feature type="compositionally biased region" description="Low complexity" evidence="5">
    <location>
        <begin position="181"/>
        <end position="191"/>
    </location>
</feature>
<keyword evidence="3 6" id="KW-0732">Signal</keyword>
<dbReference type="AlphaFoldDB" id="A0A7I8IM39"/>
<evidence type="ECO:0000256" key="3">
    <source>
        <dbReference type="ARBA" id="ARBA00022729"/>
    </source>
</evidence>
<sequence>MAVGGGASFYIPVLCFVSAAVESPMTAGGNQDLDGGRTSAPTRASPATRRRRPWTGRSPAWTSTASFWRHQLSSASSMNSPTSPFFHANTNNFSGTVPDLSRLRFLYEFDISNNRLGGPFPDTVIGLKQVVFLDLRYNGFYGRLPPSVFTLDLDYLFLNNNPFNTPIPKNVGRTAPPSSPSPTTASLAPFPSSIGNASQTLEEVLFLNNRLSVACPTRSASSGEPPWSSSISPTSPLWDGAGLPSASFPPAQPLPLRQLFHRGWPLLPEPHLSGVLNVRNNCIPGLPRQKSPEECAAFFATPPCYCPNIHITYSVVNRRLL</sequence>
<keyword evidence="2" id="KW-0964">Secreted</keyword>
<accession>A0A7I8IM39</accession>
<evidence type="ECO:0000313" key="8">
    <source>
        <dbReference type="Proteomes" id="UP001189122"/>
    </source>
</evidence>
<dbReference type="InterPro" id="IPR051582">
    <property type="entry name" value="LRR_extensin-like_regulator"/>
</dbReference>
<dbReference type="PANTHER" id="PTHR32093">
    <property type="entry name" value="LEUCINE-RICH REPEAT EXTENSIN-LIKE PROTEIN 3-RELATED"/>
    <property type="match status" value="1"/>
</dbReference>
<name>A0A7I8IM39_SPIIN</name>
<keyword evidence="8" id="KW-1185">Reference proteome</keyword>
<feature type="signal peptide" evidence="6">
    <location>
        <begin position="1"/>
        <end position="15"/>
    </location>
</feature>
<dbReference type="PANTHER" id="PTHR32093:SF128">
    <property type="entry name" value="LEUCINE-RICH REPEAT-CONTAINING N-TERMINAL PLANT-TYPE DOMAIN-CONTAINING PROTEIN"/>
    <property type="match status" value="1"/>
</dbReference>
<evidence type="ECO:0000256" key="6">
    <source>
        <dbReference type="SAM" id="SignalP"/>
    </source>
</evidence>
<evidence type="ECO:0000256" key="5">
    <source>
        <dbReference type="SAM" id="MobiDB-lite"/>
    </source>
</evidence>
<proteinExistence type="predicted"/>
<dbReference type="EMBL" id="CACRZD030000004">
    <property type="protein sequence ID" value="CAA6658905.1"/>
    <property type="molecule type" value="Genomic_DNA"/>
</dbReference>
<dbReference type="GO" id="GO:0005576">
    <property type="term" value="C:extracellular region"/>
    <property type="evidence" value="ECO:0007669"/>
    <property type="project" value="UniProtKB-SubCell"/>
</dbReference>
<gene>
    <name evidence="7" type="ORF">SI7747_04005346</name>
</gene>
<feature type="region of interest" description="Disordered" evidence="5">
    <location>
        <begin position="27"/>
        <end position="58"/>
    </location>
</feature>
<feature type="compositionally biased region" description="Low complexity" evidence="5">
    <location>
        <begin position="37"/>
        <end position="47"/>
    </location>
</feature>
<evidence type="ECO:0000256" key="1">
    <source>
        <dbReference type="ARBA" id="ARBA00004613"/>
    </source>
</evidence>
<feature type="region of interest" description="Disordered" evidence="5">
    <location>
        <begin position="167"/>
        <end position="191"/>
    </location>
</feature>